<protein>
    <submittedName>
        <fullName evidence="1">Uncharacterized protein</fullName>
    </submittedName>
</protein>
<proteinExistence type="predicted"/>
<reference evidence="1" key="1">
    <citation type="journal article" date="2014" name="Front. Microbiol.">
        <title>High frequency of phylogenetically diverse reductive dehalogenase-homologous genes in deep subseafloor sedimentary metagenomes.</title>
        <authorList>
            <person name="Kawai M."/>
            <person name="Futagami T."/>
            <person name="Toyoda A."/>
            <person name="Takaki Y."/>
            <person name="Nishi S."/>
            <person name="Hori S."/>
            <person name="Arai W."/>
            <person name="Tsubouchi T."/>
            <person name="Morono Y."/>
            <person name="Uchiyama I."/>
            <person name="Ito T."/>
            <person name="Fujiyama A."/>
            <person name="Inagaki F."/>
            <person name="Takami H."/>
        </authorList>
    </citation>
    <scope>NUCLEOTIDE SEQUENCE</scope>
    <source>
        <strain evidence="1">Expedition CK06-06</strain>
    </source>
</reference>
<evidence type="ECO:0000313" key="1">
    <source>
        <dbReference type="EMBL" id="GAG90803.1"/>
    </source>
</evidence>
<organism evidence="1">
    <name type="scientific">marine sediment metagenome</name>
    <dbReference type="NCBI Taxonomy" id="412755"/>
    <lineage>
        <taxon>unclassified sequences</taxon>
        <taxon>metagenomes</taxon>
        <taxon>ecological metagenomes</taxon>
    </lineage>
</organism>
<gene>
    <name evidence="1" type="ORF">S01H4_50244</name>
</gene>
<sequence>MWIRTKTVPAWYIHEIRGVCYVSWVSSIDKGQAAVFPEEYAIKWAEILSETTGFDLEIIKPFA</sequence>
<dbReference type="AlphaFoldDB" id="X1C308"/>
<name>X1C308_9ZZZZ</name>
<accession>X1C308</accession>
<comment type="caution">
    <text evidence="1">The sequence shown here is derived from an EMBL/GenBank/DDBJ whole genome shotgun (WGS) entry which is preliminary data.</text>
</comment>
<dbReference type="EMBL" id="BART01028511">
    <property type="protein sequence ID" value="GAG90803.1"/>
    <property type="molecule type" value="Genomic_DNA"/>
</dbReference>